<feature type="transmembrane region" description="Helical" evidence="1">
    <location>
        <begin position="85"/>
        <end position="106"/>
    </location>
</feature>
<dbReference type="EMBL" id="UFVR01000004">
    <property type="protein sequence ID" value="SUX48331.1"/>
    <property type="molecule type" value="Genomic_DNA"/>
</dbReference>
<evidence type="ECO:0000313" key="2">
    <source>
        <dbReference type="EMBL" id="SUX48331.1"/>
    </source>
</evidence>
<feature type="transmembrane region" description="Helical" evidence="1">
    <location>
        <begin position="7"/>
        <end position="25"/>
    </location>
</feature>
<protein>
    <submittedName>
        <fullName evidence="2">Uncharacterized protein</fullName>
    </submittedName>
</protein>
<sequence length="134" mass="16070">MKAIYRYYYLFSITLLIFIITIFKYETNCMEEIQEGKGHFFVWLVRGYSSLSYQIDITKLISDFLIFFFIILIFSKIFKFKIHQYIKLTVGFFAFLLIVAIIIYAFTFDVYFEKIKCDVIFSSISIVFSVIFCE</sequence>
<evidence type="ECO:0000256" key="1">
    <source>
        <dbReference type="SAM" id="Phobius"/>
    </source>
</evidence>
<proteinExistence type="predicted"/>
<dbReference type="AlphaFoldDB" id="A0A381FP56"/>
<evidence type="ECO:0000313" key="3">
    <source>
        <dbReference type="Proteomes" id="UP000254282"/>
    </source>
</evidence>
<gene>
    <name evidence="2" type="ORF">NCTC13532_03938</name>
</gene>
<organism evidence="2 3">
    <name type="scientific">Chryseobacterium indoltheticum</name>
    <dbReference type="NCBI Taxonomy" id="254"/>
    <lineage>
        <taxon>Bacteria</taxon>
        <taxon>Pseudomonadati</taxon>
        <taxon>Bacteroidota</taxon>
        <taxon>Flavobacteriia</taxon>
        <taxon>Flavobacteriales</taxon>
        <taxon>Weeksellaceae</taxon>
        <taxon>Chryseobacterium group</taxon>
        <taxon>Chryseobacterium</taxon>
    </lineage>
</organism>
<keyword evidence="1" id="KW-1133">Transmembrane helix</keyword>
<name>A0A381FP56_9FLAO</name>
<dbReference type="Proteomes" id="UP000254282">
    <property type="component" value="Unassembled WGS sequence"/>
</dbReference>
<accession>A0A381FP56</accession>
<feature type="transmembrane region" description="Helical" evidence="1">
    <location>
        <begin position="60"/>
        <end position="78"/>
    </location>
</feature>
<keyword evidence="1" id="KW-0812">Transmembrane</keyword>
<reference evidence="2 3" key="1">
    <citation type="submission" date="2018-06" db="EMBL/GenBank/DDBJ databases">
        <authorList>
            <consortium name="Pathogen Informatics"/>
            <person name="Doyle S."/>
        </authorList>
    </citation>
    <scope>NUCLEOTIDE SEQUENCE [LARGE SCALE GENOMIC DNA]</scope>
    <source>
        <strain evidence="2 3">NCTC13532</strain>
    </source>
</reference>
<keyword evidence="1" id="KW-0472">Membrane</keyword>